<dbReference type="AlphaFoldDB" id="A0A921SPE7"/>
<protein>
    <recommendedName>
        <fullName evidence="4">Bifunctional metallophosphatase/5'-nucleotidase</fullName>
    </recommendedName>
</protein>
<dbReference type="EMBL" id="DYUK01000209">
    <property type="protein sequence ID" value="HJG80669.1"/>
    <property type="molecule type" value="Genomic_DNA"/>
</dbReference>
<comment type="caution">
    <text evidence="2">The sequence shown here is derived from an EMBL/GenBank/DDBJ whole genome shotgun (WGS) entry which is preliminary data.</text>
</comment>
<feature type="non-terminal residue" evidence="2">
    <location>
        <position position="63"/>
    </location>
</feature>
<sequence length="63" mass="6466">MFRPTLPAALAVAALVVGPAASATAMPAPQALSMSVLATTDVHGHALNWDYFTDAPYPAGEEL</sequence>
<organism evidence="2 3">
    <name type="scientific">Brevibacterium senegalense</name>
    <dbReference type="NCBI Taxonomy" id="1033736"/>
    <lineage>
        <taxon>Bacteria</taxon>
        <taxon>Bacillati</taxon>
        <taxon>Actinomycetota</taxon>
        <taxon>Actinomycetes</taxon>
        <taxon>Micrococcales</taxon>
        <taxon>Brevibacteriaceae</taxon>
        <taxon>Brevibacterium</taxon>
    </lineage>
</organism>
<evidence type="ECO:0000256" key="1">
    <source>
        <dbReference type="SAM" id="SignalP"/>
    </source>
</evidence>
<keyword evidence="1" id="KW-0732">Signal</keyword>
<accession>A0A921SPE7</accession>
<feature type="signal peptide" evidence="1">
    <location>
        <begin position="1"/>
        <end position="25"/>
    </location>
</feature>
<proteinExistence type="predicted"/>
<evidence type="ECO:0008006" key="4">
    <source>
        <dbReference type="Google" id="ProtNLM"/>
    </source>
</evidence>
<name>A0A921SPE7_9MICO</name>
<reference evidence="2" key="1">
    <citation type="journal article" date="2021" name="PeerJ">
        <title>Extensive microbial diversity within the chicken gut microbiome revealed by metagenomics and culture.</title>
        <authorList>
            <person name="Gilroy R."/>
            <person name="Ravi A."/>
            <person name="Getino M."/>
            <person name="Pursley I."/>
            <person name="Horton D.L."/>
            <person name="Alikhan N.F."/>
            <person name="Baker D."/>
            <person name="Gharbi K."/>
            <person name="Hall N."/>
            <person name="Watson M."/>
            <person name="Adriaenssens E.M."/>
            <person name="Foster-Nyarko E."/>
            <person name="Jarju S."/>
            <person name="Secka A."/>
            <person name="Antonio M."/>
            <person name="Oren A."/>
            <person name="Chaudhuri R.R."/>
            <person name="La Ragione R."/>
            <person name="Hildebrand F."/>
            <person name="Pallen M.J."/>
        </authorList>
    </citation>
    <scope>NUCLEOTIDE SEQUENCE</scope>
    <source>
        <strain evidence="2">ChiGjej5B5-7349</strain>
    </source>
</reference>
<gene>
    <name evidence="2" type="ORF">K8V08_09700</name>
</gene>
<evidence type="ECO:0000313" key="3">
    <source>
        <dbReference type="Proteomes" id="UP000784435"/>
    </source>
</evidence>
<reference evidence="2" key="2">
    <citation type="submission" date="2021-09" db="EMBL/GenBank/DDBJ databases">
        <authorList>
            <person name="Gilroy R."/>
        </authorList>
    </citation>
    <scope>NUCLEOTIDE SEQUENCE</scope>
    <source>
        <strain evidence="2">ChiGjej5B5-7349</strain>
    </source>
</reference>
<feature type="chain" id="PRO_5037801220" description="Bifunctional metallophosphatase/5'-nucleotidase" evidence="1">
    <location>
        <begin position="26"/>
        <end position="63"/>
    </location>
</feature>
<evidence type="ECO:0000313" key="2">
    <source>
        <dbReference type="EMBL" id="HJG80669.1"/>
    </source>
</evidence>
<dbReference type="Proteomes" id="UP000784435">
    <property type="component" value="Unassembled WGS sequence"/>
</dbReference>